<dbReference type="Pfam" id="PF00583">
    <property type="entry name" value="Acetyltransf_1"/>
    <property type="match status" value="1"/>
</dbReference>
<dbReference type="InterPro" id="IPR000182">
    <property type="entry name" value="GNAT_dom"/>
</dbReference>
<dbReference type="WBParaSite" id="TCLT_0000178601-mRNA-1">
    <property type="protein sequence ID" value="TCLT_0000178601-mRNA-1"/>
    <property type="gene ID" value="TCLT_0000178601"/>
</dbReference>
<evidence type="ECO:0000313" key="7">
    <source>
        <dbReference type="WBParaSite" id="TCLT_0000178601-mRNA-1"/>
    </source>
</evidence>
<dbReference type="STRING" id="103827.A0A0N5CNM3"/>
<evidence type="ECO:0000256" key="1">
    <source>
        <dbReference type="ARBA" id="ARBA00022679"/>
    </source>
</evidence>
<keyword evidence="6" id="KW-1185">Reference proteome</keyword>
<reference evidence="7" key="1">
    <citation type="submission" date="2017-02" db="UniProtKB">
        <authorList>
            <consortium name="WormBaseParasite"/>
        </authorList>
    </citation>
    <scope>IDENTIFICATION</scope>
</reference>
<protein>
    <submittedName>
        <fullName evidence="7">N-acetyltransferase domain-containing protein</fullName>
    </submittedName>
</protein>
<dbReference type="GO" id="GO:0031417">
    <property type="term" value="C:NatC complex"/>
    <property type="evidence" value="ECO:0007669"/>
    <property type="project" value="TreeGrafter"/>
</dbReference>
<name>A0A0N5CNM3_THECL</name>
<feature type="domain" description="N-acetyltransferase" evidence="4">
    <location>
        <begin position="132"/>
        <end position="232"/>
    </location>
</feature>
<dbReference type="OrthoDB" id="5864092at2759"/>
<sequence length="250" mass="28166">MSMDVKPETSHQPDKVDKCLEVLDETVMLLEQCLKLACKFIGDKQSTCTNIAEEEDGRRQVIEEKEISDKSTPVMRFTKKDCGSNGAVVGAESQNAVTVLGSKNIDLIYYKDESQMPDIMRLITKALDVNANKYVGAIICKLEVCRDGERRGYIAMLAVEESYRKMGIGTRMVQKVVSNMQTMGCSQIVLETEVTNADALRLYANLGFIREKRLFRYYLNGVDAFRLKLYFTNLSRPSSPDLPSNNQCIV</sequence>
<organism evidence="7">
    <name type="scientific">Thelazia callipaeda</name>
    <name type="common">Oriental eyeworm</name>
    <name type="synonym">Parasitic nematode</name>
    <dbReference type="NCBI Taxonomy" id="103827"/>
    <lineage>
        <taxon>Eukaryota</taxon>
        <taxon>Metazoa</taxon>
        <taxon>Ecdysozoa</taxon>
        <taxon>Nematoda</taxon>
        <taxon>Chromadorea</taxon>
        <taxon>Rhabditida</taxon>
        <taxon>Spirurina</taxon>
        <taxon>Spiruromorpha</taxon>
        <taxon>Thelazioidea</taxon>
        <taxon>Thelaziidae</taxon>
        <taxon>Thelazia</taxon>
    </lineage>
</organism>
<dbReference type="Gene3D" id="3.40.630.30">
    <property type="match status" value="1"/>
</dbReference>
<keyword evidence="1" id="KW-0808">Transferase</keyword>
<evidence type="ECO:0000256" key="2">
    <source>
        <dbReference type="ARBA" id="ARBA00023315"/>
    </source>
</evidence>
<dbReference type="InterPro" id="IPR016181">
    <property type="entry name" value="Acyl_CoA_acyltransferase"/>
</dbReference>
<dbReference type="PANTHER" id="PTHR45896:SF1">
    <property type="entry name" value="N-ALPHA-ACETYLTRANSFERASE 30"/>
    <property type="match status" value="1"/>
</dbReference>
<evidence type="ECO:0000259" key="4">
    <source>
        <dbReference type="PROSITE" id="PS51186"/>
    </source>
</evidence>
<proteinExistence type="inferred from homology"/>
<dbReference type="PANTHER" id="PTHR45896">
    <property type="entry name" value="N-ALPHA-ACETYLTRANSFERASE 30"/>
    <property type="match status" value="1"/>
</dbReference>
<keyword evidence="2" id="KW-0012">Acyltransferase</keyword>
<reference evidence="5 6" key="2">
    <citation type="submission" date="2018-11" db="EMBL/GenBank/DDBJ databases">
        <authorList>
            <consortium name="Pathogen Informatics"/>
        </authorList>
    </citation>
    <scope>NUCLEOTIDE SEQUENCE [LARGE SCALE GENOMIC DNA]</scope>
</reference>
<evidence type="ECO:0000313" key="5">
    <source>
        <dbReference type="EMBL" id="VDM97407.1"/>
    </source>
</evidence>
<dbReference type="GO" id="GO:0004596">
    <property type="term" value="F:protein-N-terminal amino-acid acetyltransferase activity"/>
    <property type="evidence" value="ECO:0007669"/>
    <property type="project" value="InterPro"/>
</dbReference>
<dbReference type="PROSITE" id="PS51186">
    <property type="entry name" value="GNAT"/>
    <property type="match status" value="1"/>
</dbReference>
<dbReference type="AlphaFoldDB" id="A0A0N5CNM3"/>
<dbReference type="SUPFAM" id="SSF55729">
    <property type="entry name" value="Acyl-CoA N-acyltransferases (Nat)"/>
    <property type="match status" value="1"/>
</dbReference>
<evidence type="ECO:0000313" key="6">
    <source>
        <dbReference type="Proteomes" id="UP000276776"/>
    </source>
</evidence>
<comment type="similarity">
    <text evidence="3">Belongs to the acetyltransferase family. MAK3 subfamily.</text>
</comment>
<dbReference type="EMBL" id="UYYF01000268">
    <property type="protein sequence ID" value="VDM97407.1"/>
    <property type="molecule type" value="Genomic_DNA"/>
</dbReference>
<accession>A0A0N5CNM3</accession>
<dbReference type="Proteomes" id="UP000276776">
    <property type="component" value="Unassembled WGS sequence"/>
</dbReference>
<dbReference type="CDD" id="cd04301">
    <property type="entry name" value="NAT_SF"/>
    <property type="match status" value="1"/>
</dbReference>
<evidence type="ECO:0000256" key="3">
    <source>
        <dbReference type="ARBA" id="ARBA00024025"/>
    </source>
</evidence>
<gene>
    <name evidence="5" type="ORF">TCLT_LOCUS1787</name>
</gene>
<dbReference type="InterPro" id="IPR044542">
    <property type="entry name" value="NAA30-like"/>
</dbReference>